<evidence type="ECO:0000256" key="6">
    <source>
        <dbReference type="SAM" id="Phobius"/>
    </source>
</evidence>
<dbReference type="PANTHER" id="PTHR36115">
    <property type="entry name" value="PROLINE-RICH ANTIGEN HOMOLOG-RELATED"/>
    <property type="match status" value="1"/>
</dbReference>
<evidence type="ECO:0000259" key="7">
    <source>
        <dbReference type="Pfam" id="PF06271"/>
    </source>
</evidence>
<feature type="domain" description="RDD" evidence="7">
    <location>
        <begin position="47"/>
        <end position="155"/>
    </location>
</feature>
<evidence type="ECO:0000256" key="2">
    <source>
        <dbReference type="ARBA" id="ARBA00022475"/>
    </source>
</evidence>
<dbReference type="RefSeq" id="WP_067911373.1">
    <property type="nucleotide sequence ID" value="NZ_BSRZ01000002.1"/>
</dbReference>
<keyword evidence="9" id="KW-1185">Reference proteome</keyword>
<organism evidence="8 9">
    <name type="scientific">Actinomadura rubrobrunea</name>
    <dbReference type="NCBI Taxonomy" id="115335"/>
    <lineage>
        <taxon>Bacteria</taxon>
        <taxon>Bacillati</taxon>
        <taxon>Actinomycetota</taxon>
        <taxon>Actinomycetes</taxon>
        <taxon>Streptosporangiales</taxon>
        <taxon>Thermomonosporaceae</taxon>
        <taxon>Actinomadura</taxon>
    </lineage>
</organism>
<comment type="caution">
    <text evidence="8">The sequence shown here is derived from an EMBL/GenBank/DDBJ whole genome shotgun (WGS) entry which is preliminary data.</text>
</comment>
<evidence type="ECO:0000256" key="3">
    <source>
        <dbReference type="ARBA" id="ARBA00022692"/>
    </source>
</evidence>
<feature type="transmembrane region" description="Helical" evidence="6">
    <location>
        <begin position="54"/>
        <end position="72"/>
    </location>
</feature>
<protein>
    <submittedName>
        <fullName evidence="8">RDD family protein</fullName>
    </submittedName>
</protein>
<evidence type="ECO:0000256" key="4">
    <source>
        <dbReference type="ARBA" id="ARBA00022989"/>
    </source>
</evidence>
<proteinExistence type="predicted"/>
<evidence type="ECO:0000313" key="8">
    <source>
        <dbReference type="EMBL" id="GLW62981.1"/>
    </source>
</evidence>
<evidence type="ECO:0000313" key="9">
    <source>
        <dbReference type="Proteomes" id="UP001165124"/>
    </source>
</evidence>
<dbReference type="PANTHER" id="PTHR36115:SF6">
    <property type="entry name" value="PROLINE-RICH ANTIGEN HOMOLOG"/>
    <property type="match status" value="1"/>
</dbReference>
<dbReference type="InterPro" id="IPR016795">
    <property type="entry name" value="UCP021697"/>
</dbReference>
<dbReference type="InterPro" id="IPR010432">
    <property type="entry name" value="RDD"/>
</dbReference>
<keyword evidence="2" id="KW-1003">Cell membrane</keyword>
<dbReference type="Proteomes" id="UP001165124">
    <property type="component" value="Unassembled WGS sequence"/>
</dbReference>
<dbReference type="Pfam" id="PF06271">
    <property type="entry name" value="RDD"/>
    <property type="match status" value="1"/>
</dbReference>
<dbReference type="AlphaFoldDB" id="A0A9W6PTL5"/>
<dbReference type="EMBL" id="BSRZ01000002">
    <property type="protein sequence ID" value="GLW62981.1"/>
    <property type="molecule type" value="Genomic_DNA"/>
</dbReference>
<dbReference type="GO" id="GO:0005886">
    <property type="term" value="C:plasma membrane"/>
    <property type="evidence" value="ECO:0007669"/>
    <property type="project" value="UniProtKB-SubCell"/>
</dbReference>
<keyword evidence="3 6" id="KW-0812">Transmembrane</keyword>
<gene>
    <name evidence="8" type="ORF">Arub01_12250</name>
</gene>
<evidence type="ECO:0000256" key="5">
    <source>
        <dbReference type="ARBA" id="ARBA00023136"/>
    </source>
</evidence>
<reference evidence="8" key="1">
    <citation type="submission" date="2023-02" db="EMBL/GenBank/DDBJ databases">
        <title>Actinomadura rubrobrunea NBRC 14622.</title>
        <authorList>
            <person name="Ichikawa N."/>
            <person name="Sato H."/>
            <person name="Tonouchi N."/>
        </authorList>
    </citation>
    <scope>NUCLEOTIDE SEQUENCE</scope>
    <source>
        <strain evidence="8">NBRC 14622</strain>
    </source>
</reference>
<feature type="transmembrane region" description="Helical" evidence="6">
    <location>
        <begin position="125"/>
        <end position="143"/>
    </location>
</feature>
<name>A0A9W6PTL5_9ACTN</name>
<comment type="subcellular location">
    <subcellularLocation>
        <location evidence="1">Cell membrane</location>
        <topology evidence="1">Multi-pass membrane protein</topology>
    </subcellularLocation>
</comment>
<accession>A0A9W6PTL5</accession>
<dbReference type="PIRSF" id="PIRSF021697">
    <property type="entry name" value="UCP021697"/>
    <property type="match status" value="1"/>
</dbReference>
<feature type="transmembrane region" description="Helical" evidence="6">
    <location>
        <begin position="84"/>
        <end position="105"/>
    </location>
</feature>
<keyword evidence="4 6" id="KW-1133">Transmembrane helix</keyword>
<keyword evidence="5 6" id="KW-0472">Membrane</keyword>
<sequence length="162" mass="17456">MSSSGKQRPASGPRWTQTWLGGARSAGADLGYPGERLGLPEQGGGAVAGYGRRLLALFIDWALSLLVASFLARMFEWTPPERSLATLLVFGAQAWVLVGLLGTTIGKRVCGIRVARLDGRPVGPVWALARTLLLLVVVPALIWDRDYRGLHDRAAHTVVVNM</sequence>
<evidence type="ECO:0000256" key="1">
    <source>
        <dbReference type="ARBA" id="ARBA00004651"/>
    </source>
</evidence>
<dbReference type="InterPro" id="IPR051791">
    <property type="entry name" value="Pra-immunoreactive"/>
</dbReference>